<dbReference type="Gene3D" id="2.60.120.1390">
    <property type="match status" value="1"/>
</dbReference>
<dbReference type="RefSeq" id="XP_008713158.1">
    <property type="nucleotide sequence ID" value="XM_008714936.1"/>
</dbReference>
<feature type="region of interest" description="Disordered" evidence="1">
    <location>
        <begin position="434"/>
        <end position="455"/>
    </location>
</feature>
<evidence type="ECO:0008006" key="4">
    <source>
        <dbReference type="Google" id="ProtNLM"/>
    </source>
</evidence>
<dbReference type="VEuPathDB" id="FungiDB:HMPREF1541_10265"/>
<feature type="compositionally biased region" description="Basic and acidic residues" evidence="1">
    <location>
        <begin position="434"/>
        <end position="451"/>
    </location>
</feature>
<evidence type="ECO:0000313" key="2">
    <source>
        <dbReference type="EMBL" id="ETN44595.1"/>
    </source>
</evidence>
<organism evidence="2 3">
    <name type="scientific">Cyphellophora europaea (strain CBS 101466)</name>
    <name type="common">Phialophora europaea</name>
    <dbReference type="NCBI Taxonomy" id="1220924"/>
    <lineage>
        <taxon>Eukaryota</taxon>
        <taxon>Fungi</taxon>
        <taxon>Dikarya</taxon>
        <taxon>Ascomycota</taxon>
        <taxon>Pezizomycotina</taxon>
        <taxon>Eurotiomycetes</taxon>
        <taxon>Chaetothyriomycetidae</taxon>
        <taxon>Chaetothyriales</taxon>
        <taxon>Cyphellophoraceae</taxon>
        <taxon>Cyphellophora</taxon>
    </lineage>
</organism>
<accession>W2S7I6</accession>
<dbReference type="OrthoDB" id="3426554at2759"/>
<dbReference type="InterPro" id="IPR021345">
    <property type="entry name" value="DUF2961"/>
</dbReference>
<dbReference type="AlphaFoldDB" id="W2S7I6"/>
<dbReference type="InParanoid" id="W2S7I6"/>
<dbReference type="Pfam" id="PF11175">
    <property type="entry name" value="DUF2961"/>
    <property type="match status" value="1"/>
</dbReference>
<protein>
    <recommendedName>
        <fullName evidence="4">DUF2961 domain-containing protein</fullName>
    </recommendedName>
</protein>
<dbReference type="EMBL" id="KB822714">
    <property type="protein sequence ID" value="ETN44595.1"/>
    <property type="molecule type" value="Genomic_DNA"/>
</dbReference>
<evidence type="ECO:0000313" key="3">
    <source>
        <dbReference type="Proteomes" id="UP000030752"/>
    </source>
</evidence>
<proteinExistence type="predicted"/>
<dbReference type="HOGENOM" id="CLU_039495_0_0_1"/>
<dbReference type="GeneID" id="19977604"/>
<dbReference type="Proteomes" id="UP000030752">
    <property type="component" value="Unassembled WGS sequence"/>
</dbReference>
<dbReference type="eggNOG" id="ENOG502SKR2">
    <property type="taxonomic scope" value="Eukaryota"/>
</dbReference>
<evidence type="ECO:0000256" key="1">
    <source>
        <dbReference type="SAM" id="MobiDB-lite"/>
    </source>
</evidence>
<sequence>MPAQMAPSFSATSLLGDDLLSAGTRRKTARTARVSSWDHSGLNEDAFIIQPGETALLADIEGPGKITHLWFVQACRRNLGPGLIPFTKGGAPIMEIGNGLGFNYEDNDPDYYRKVLIKMYWDDSPTPNVLAPLGDFFCLGHSLAANFQSLPFTVSVRPTDEHKFGGAAALNCYLPMPFKSRARIEIENQGEHAYVQYFYIDYELQPPTARADGDDEILYFHAHWRRENPTEGWAPNAMQTNSLETQVPNLDGQGYTILDTKGAGTYIGCNHSVLHFQGTWWGEGDDMFFIDDDTWPPSMHGTGGEDYFTQGWGMQRNAYPFSGSIVHHEDTDIQPGGFQVSYRWHLADPVRFNKRLTVKMEHGHANHLRDDWSSTAYWYQTLPGPKLEILPVEARLPNRPTVVQPPEPAADRPLTELQKKHIEQREERFKAHIKDHEEMMERRAKDSRERAQNNVEIAKDIRRRFLQSLDG</sequence>
<reference evidence="2 3" key="1">
    <citation type="submission" date="2013-03" db="EMBL/GenBank/DDBJ databases">
        <title>The Genome Sequence of Phialophora europaea CBS 101466.</title>
        <authorList>
            <consortium name="The Broad Institute Genomics Platform"/>
            <person name="Cuomo C."/>
            <person name="de Hoog S."/>
            <person name="Gorbushina A."/>
            <person name="Walker B."/>
            <person name="Young S.K."/>
            <person name="Zeng Q."/>
            <person name="Gargeya S."/>
            <person name="Fitzgerald M."/>
            <person name="Haas B."/>
            <person name="Abouelleil A."/>
            <person name="Allen A.W."/>
            <person name="Alvarado L."/>
            <person name="Arachchi H.M."/>
            <person name="Berlin A.M."/>
            <person name="Chapman S.B."/>
            <person name="Gainer-Dewar J."/>
            <person name="Goldberg J."/>
            <person name="Griggs A."/>
            <person name="Gujja S."/>
            <person name="Hansen M."/>
            <person name="Howarth C."/>
            <person name="Imamovic A."/>
            <person name="Ireland A."/>
            <person name="Larimer J."/>
            <person name="McCowan C."/>
            <person name="Murphy C."/>
            <person name="Pearson M."/>
            <person name="Poon T.W."/>
            <person name="Priest M."/>
            <person name="Roberts A."/>
            <person name="Saif S."/>
            <person name="Shea T."/>
            <person name="Sisk P."/>
            <person name="Sykes S."/>
            <person name="Wortman J."/>
            <person name="Nusbaum C."/>
            <person name="Birren B."/>
        </authorList>
    </citation>
    <scope>NUCLEOTIDE SEQUENCE [LARGE SCALE GENOMIC DNA]</scope>
    <source>
        <strain evidence="2 3">CBS 101466</strain>
    </source>
</reference>
<name>W2S7I6_CYPE1</name>
<keyword evidence="3" id="KW-1185">Reference proteome</keyword>
<gene>
    <name evidence="2" type="ORF">HMPREF1541_10265</name>
</gene>